<dbReference type="SMART" id="SM00278">
    <property type="entry name" value="HhH1"/>
    <property type="match status" value="2"/>
</dbReference>
<organism evidence="2 3">
    <name type="scientific">Kibdelosporangium phytohabitans</name>
    <dbReference type="NCBI Taxonomy" id="860235"/>
    <lineage>
        <taxon>Bacteria</taxon>
        <taxon>Bacillati</taxon>
        <taxon>Actinomycetota</taxon>
        <taxon>Actinomycetes</taxon>
        <taxon>Pseudonocardiales</taxon>
        <taxon>Pseudonocardiaceae</taxon>
        <taxon>Kibdelosporangium</taxon>
    </lineage>
</organism>
<feature type="domain" description="Helix-hairpin-helix DNA-binding motif class 1" evidence="1">
    <location>
        <begin position="169"/>
        <end position="188"/>
    </location>
</feature>
<dbReference type="InterPro" id="IPR004509">
    <property type="entry name" value="Competence_ComEA_HhH"/>
</dbReference>
<dbReference type="KEGG" id="kphy:AOZ06_11760"/>
<dbReference type="EMBL" id="CP012752">
    <property type="protein sequence ID" value="ALG14724.1"/>
    <property type="molecule type" value="Genomic_DNA"/>
</dbReference>
<dbReference type="GO" id="GO:0015628">
    <property type="term" value="P:protein secretion by the type II secretion system"/>
    <property type="evidence" value="ECO:0007669"/>
    <property type="project" value="TreeGrafter"/>
</dbReference>
<dbReference type="InterPro" id="IPR003583">
    <property type="entry name" value="Hlx-hairpin-Hlx_DNA-bd_motif"/>
</dbReference>
<dbReference type="AlphaFoldDB" id="A0A0N9IH99"/>
<dbReference type="STRING" id="860235.AOZ06_11760"/>
<dbReference type="InterPro" id="IPR019554">
    <property type="entry name" value="Soluble_ligand-bd"/>
</dbReference>
<accession>A0A0N9IH99</accession>
<evidence type="ECO:0000313" key="2">
    <source>
        <dbReference type="EMBL" id="ALG14724.1"/>
    </source>
</evidence>
<dbReference type="Gene3D" id="1.10.150.320">
    <property type="entry name" value="Photosystem II 12 kDa extrinsic protein"/>
    <property type="match status" value="1"/>
</dbReference>
<name>A0A0N9IH99_9PSEU</name>
<keyword evidence="3" id="KW-1185">Reference proteome</keyword>
<dbReference type="GO" id="GO:0006281">
    <property type="term" value="P:DNA repair"/>
    <property type="evidence" value="ECO:0007669"/>
    <property type="project" value="InterPro"/>
</dbReference>
<dbReference type="PANTHER" id="PTHR21180:SF32">
    <property type="entry name" value="ENDONUCLEASE_EXONUCLEASE_PHOSPHATASE FAMILY DOMAIN-CONTAINING PROTEIN 1"/>
    <property type="match status" value="1"/>
</dbReference>
<dbReference type="GO" id="GO:0015627">
    <property type="term" value="C:type II protein secretion system complex"/>
    <property type="evidence" value="ECO:0007669"/>
    <property type="project" value="TreeGrafter"/>
</dbReference>
<dbReference type="Pfam" id="PF12836">
    <property type="entry name" value="HHH_3"/>
    <property type="match status" value="1"/>
</dbReference>
<evidence type="ECO:0000259" key="1">
    <source>
        <dbReference type="SMART" id="SM00278"/>
    </source>
</evidence>
<dbReference type="InterPro" id="IPR051675">
    <property type="entry name" value="Endo/Exo/Phosphatase_dom_1"/>
</dbReference>
<dbReference type="Proteomes" id="UP000063699">
    <property type="component" value="Chromosome"/>
</dbReference>
<feature type="domain" description="Helix-hairpin-helix DNA-binding motif class 1" evidence="1">
    <location>
        <begin position="139"/>
        <end position="158"/>
    </location>
</feature>
<protein>
    <recommendedName>
        <fullName evidence="1">Helix-hairpin-helix DNA-binding motif class 1 domain-containing protein</fullName>
    </recommendedName>
</protein>
<dbReference type="GO" id="GO:0003677">
    <property type="term" value="F:DNA binding"/>
    <property type="evidence" value="ECO:0007669"/>
    <property type="project" value="InterPro"/>
</dbReference>
<proteinExistence type="predicted"/>
<gene>
    <name evidence="2" type="ORF">AOZ06_11760</name>
</gene>
<dbReference type="NCBIfam" id="TIGR00426">
    <property type="entry name" value="competence protein ComEA helix-hairpin-helix repeat region"/>
    <property type="match status" value="1"/>
</dbReference>
<dbReference type="SUPFAM" id="SSF47781">
    <property type="entry name" value="RuvA domain 2-like"/>
    <property type="match status" value="1"/>
</dbReference>
<dbReference type="Pfam" id="PF10531">
    <property type="entry name" value="SLBB"/>
    <property type="match status" value="1"/>
</dbReference>
<evidence type="ECO:0000313" key="3">
    <source>
        <dbReference type="Proteomes" id="UP000063699"/>
    </source>
</evidence>
<dbReference type="InterPro" id="IPR010994">
    <property type="entry name" value="RuvA_2-like"/>
</dbReference>
<reference evidence="2 3" key="1">
    <citation type="submission" date="2015-07" db="EMBL/GenBank/DDBJ databases">
        <title>Genome sequencing of Kibdelosporangium phytohabitans.</title>
        <authorList>
            <person name="Qin S."/>
            <person name="Xing K."/>
        </authorList>
    </citation>
    <scope>NUCLEOTIDE SEQUENCE [LARGE SCALE GENOMIC DNA]</scope>
    <source>
        <strain evidence="2 3">KLBMP1111</strain>
    </source>
</reference>
<dbReference type="PANTHER" id="PTHR21180">
    <property type="entry name" value="ENDONUCLEASE/EXONUCLEASE/PHOSPHATASE FAMILY DOMAIN-CONTAINING PROTEIN 1"/>
    <property type="match status" value="1"/>
</dbReference>
<sequence length="192" mass="19752">MVKARLGNLRLPVVAAAVVVVAVCATVGILAAQPEKETPPPLPAAATSSSARPVTGRIVVSVVGRVPKPGLVTLSEGARVADAVDAAGGASGPDALALNMARRLSDGEQIYVGIPPPPEAVTVPQAKPAKVDLNTATVAQLDGLPGVGAVTAQRVIDWRTEHGHFTAVEQLRQIEGIGETRYTKLKDLVTVR</sequence>